<evidence type="ECO:0000256" key="2">
    <source>
        <dbReference type="ARBA" id="ARBA00004752"/>
    </source>
</evidence>
<organism evidence="17 18">
    <name type="scientific">Halopseudomonas aestusnigri</name>
    <dbReference type="NCBI Taxonomy" id="857252"/>
    <lineage>
        <taxon>Bacteria</taxon>
        <taxon>Pseudomonadati</taxon>
        <taxon>Pseudomonadota</taxon>
        <taxon>Gammaproteobacteria</taxon>
        <taxon>Pseudomonadales</taxon>
        <taxon>Pseudomonadaceae</taxon>
        <taxon>Halopseudomonas</taxon>
    </lineage>
</organism>
<feature type="transmembrane region" description="Helical" evidence="16">
    <location>
        <begin position="180"/>
        <end position="197"/>
    </location>
</feature>
<keyword evidence="16" id="KW-0997">Cell inner membrane</keyword>
<dbReference type="NCBIfam" id="TIGR02614">
    <property type="entry name" value="ftsW"/>
    <property type="match status" value="1"/>
</dbReference>
<keyword evidence="5 16" id="KW-0328">Glycosyltransferase</keyword>
<dbReference type="EMBL" id="FNVE01000004">
    <property type="protein sequence ID" value="SEG18645.1"/>
    <property type="molecule type" value="Genomic_DNA"/>
</dbReference>
<dbReference type="GO" id="GO:0008360">
    <property type="term" value="P:regulation of cell shape"/>
    <property type="evidence" value="ECO:0007669"/>
    <property type="project" value="UniProtKB-KW"/>
</dbReference>
<dbReference type="InterPro" id="IPR001182">
    <property type="entry name" value="FtsW/RodA"/>
</dbReference>
<evidence type="ECO:0000256" key="15">
    <source>
        <dbReference type="ARBA" id="ARBA00049902"/>
    </source>
</evidence>
<dbReference type="HAMAP" id="MF_00913">
    <property type="entry name" value="PGT_FtsW_proteobact"/>
    <property type="match status" value="1"/>
</dbReference>
<feature type="transmembrane region" description="Helical" evidence="16">
    <location>
        <begin position="129"/>
        <end position="145"/>
    </location>
</feature>
<keyword evidence="7 16" id="KW-0812">Transmembrane</keyword>
<dbReference type="RefSeq" id="WP_088274825.1">
    <property type="nucleotide sequence ID" value="NZ_AP027273.1"/>
</dbReference>
<name>A0AAQ1G7N2_9GAMM</name>
<feature type="transmembrane region" description="Helical" evidence="16">
    <location>
        <begin position="287"/>
        <end position="311"/>
    </location>
</feature>
<evidence type="ECO:0000256" key="1">
    <source>
        <dbReference type="ARBA" id="ARBA00004651"/>
    </source>
</evidence>
<dbReference type="AlphaFoldDB" id="A0AAQ1G7N2"/>
<proteinExistence type="inferred from homology"/>
<dbReference type="GO" id="GO:0005886">
    <property type="term" value="C:plasma membrane"/>
    <property type="evidence" value="ECO:0007669"/>
    <property type="project" value="UniProtKB-SubCell"/>
</dbReference>
<evidence type="ECO:0000313" key="18">
    <source>
        <dbReference type="Proteomes" id="UP000243518"/>
    </source>
</evidence>
<feature type="transmembrane region" description="Helical" evidence="16">
    <location>
        <begin position="92"/>
        <end position="109"/>
    </location>
</feature>
<comment type="subcellular location">
    <subcellularLocation>
        <location evidence="16">Cell inner membrane</location>
        <topology evidence="16">Multi-pass membrane protein</topology>
    </subcellularLocation>
    <subcellularLocation>
        <location evidence="1">Cell membrane</location>
        <topology evidence="1">Multi-pass membrane protein</topology>
    </subcellularLocation>
    <text evidence="16">Localizes to the division septum.</text>
</comment>
<comment type="pathway">
    <text evidence="2 16">Cell wall biogenesis; peptidoglycan biosynthesis.</text>
</comment>
<dbReference type="PROSITE" id="PS00428">
    <property type="entry name" value="FTSW_RODA_SPOVE"/>
    <property type="match status" value="1"/>
</dbReference>
<dbReference type="GO" id="GO:0032153">
    <property type="term" value="C:cell division site"/>
    <property type="evidence" value="ECO:0007669"/>
    <property type="project" value="UniProtKB-UniRule"/>
</dbReference>
<evidence type="ECO:0000256" key="10">
    <source>
        <dbReference type="ARBA" id="ARBA00022989"/>
    </source>
</evidence>
<dbReference type="Pfam" id="PF01098">
    <property type="entry name" value="FTSW_RODA_SPOVE"/>
    <property type="match status" value="1"/>
</dbReference>
<evidence type="ECO:0000256" key="6">
    <source>
        <dbReference type="ARBA" id="ARBA00022679"/>
    </source>
</evidence>
<keyword evidence="13 16" id="KW-0961">Cell wall biogenesis/degradation</keyword>
<comment type="catalytic activity">
    <reaction evidence="15 16">
        <text>[GlcNAc-(1-&gt;4)-Mur2Ac(oyl-L-Ala-gamma-D-Glu-L-Lys-D-Ala-D-Ala)](n)-di-trans,octa-cis-undecaprenyl diphosphate + beta-D-GlcNAc-(1-&gt;4)-Mur2Ac(oyl-L-Ala-gamma-D-Glu-L-Lys-D-Ala-D-Ala)-di-trans,octa-cis-undecaprenyl diphosphate = [GlcNAc-(1-&gt;4)-Mur2Ac(oyl-L-Ala-gamma-D-Glu-L-Lys-D-Ala-D-Ala)](n+1)-di-trans,octa-cis-undecaprenyl diphosphate + di-trans,octa-cis-undecaprenyl diphosphate + H(+)</text>
        <dbReference type="Rhea" id="RHEA:23708"/>
        <dbReference type="Rhea" id="RHEA-COMP:9602"/>
        <dbReference type="Rhea" id="RHEA-COMP:9603"/>
        <dbReference type="ChEBI" id="CHEBI:15378"/>
        <dbReference type="ChEBI" id="CHEBI:58405"/>
        <dbReference type="ChEBI" id="CHEBI:60033"/>
        <dbReference type="ChEBI" id="CHEBI:78435"/>
        <dbReference type="EC" id="2.4.99.28"/>
    </reaction>
</comment>
<evidence type="ECO:0000256" key="5">
    <source>
        <dbReference type="ARBA" id="ARBA00022676"/>
    </source>
</evidence>
<evidence type="ECO:0000256" key="4">
    <source>
        <dbReference type="ARBA" id="ARBA00022618"/>
    </source>
</evidence>
<evidence type="ECO:0000256" key="9">
    <source>
        <dbReference type="ARBA" id="ARBA00022984"/>
    </source>
</evidence>
<feature type="transmembrane region" description="Helical" evidence="16">
    <location>
        <begin position="323"/>
        <end position="344"/>
    </location>
</feature>
<keyword evidence="4 16" id="KW-0132">Cell division</keyword>
<feature type="transmembrane region" description="Helical" evidence="16">
    <location>
        <begin position="356"/>
        <end position="375"/>
    </location>
</feature>
<dbReference type="InterPro" id="IPR018365">
    <property type="entry name" value="Cell_cycle_FtsW-rel_CS"/>
</dbReference>
<keyword evidence="8 16" id="KW-0133">Cell shape</keyword>
<keyword evidence="11 16" id="KW-0472">Membrane</keyword>
<dbReference type="GO" id="GO:0071555">
    <property type="term" value="P:cell wall organization"/>
    <property type="evidence" value="ECO:0007669"/>
    <property type="project" value="UniProtKB-KW"/>
</dbReference>
<dbReference type="GO" id="GO:0015648">
    <property type="term" value="F:lipid-linked peptidoglycan transporter activity"/>
    <property type="evidence" value="ECO:0007669"/>
    <property type="project" value="TreeGrafter"/>
</dbReference>
<evidence type="ECO:0000256" key="14">
    <source>
        <dbReference type="ARBA" id="ARBA00038053"/>
    </source>
</evidence>
<dbReference type="EC" id="2.4.99.28" evidence="16"/>
<dbReference type="PANTHER" id="PTHR30474">
    <property type="entry name" value="CELL CYCLE PROTEIN"/>
    <property type="match status" value="1"/>
</dbReference>
<keyword evidence="3 16" id="KW-1003">Cell membrane</keyword>
<evidence type="ECO:0000256" key="16">
    <source>
        <dbReference type="HAMAP-Rule" id="MF_00913"/>
    </source>
</evidence>
<feature type="transmembrane region" description="Helical" evidence="16">
    <location>
        <begin position="157"/>
        <end position="174"/>
    </location>
</feature>
<evidence type="ECO:0000256" key="7">
    <source>
        <dbReference type="ARBA" id="ARBA00022692"/>
    </source>
</evidence>
<evidence type="ECO:0000256" key="13">
    <source>
        <dbReference type="ARBA" id="ARBA00023316"/>
    </source>
</evidence>
<keyword evidence="10 16" id="KW-1133">Transmembrane helix</keyword>
<comment type="similarity">
    <text evidence="14 16">Belongs to the SEDS family. FtsW subfamily.</text>
</comment>
<keyword evidence="18" id="KW-1185">Reference proteome</keyword>
<dbReference type="GO" id="GO:0043093">
    <property type="term" value="P:FtsZ-dependent cytokinesis"/>
    <property type="evidence" value="ECO:0007669"/>
    <property type="project" value="UniProtKB-UniRule"/>
</dbReference>
<evidence type="ECO:0000256" key="3">
    <source>
        <dbReference type="ARBA" id="ARBA00022475"/>
    </source>
</evidence>
<evidence type="ECO:0000256" key="11">
    <source>
        <dbReference type="ARBA" id="ARBA00023136"/>
    </source>
</evidence>
<gene>
    <name evidence="16" type="primary">ftsW</name>
    <name evidence="17" type="ORF">SAMN05216586_10428</name>
</gene>
<reference evidence="17 18" key="1">
    <citation type="submission" date="2016-10" db="EMBL/GenBank/DDBJ databases">
        <authorList>
            <person name="Varghese N."/>
            <person name="Submissions S."/>
        </authorList>
    </citation>
    <scope>NUCLEOTIDE SEQUENCE [LARGE SCALE GENOMIC DNA]</scope>
    <source>
        <strain evidence="17 18">CECT 8317</strain>
    </source>
</reference>
<dbReference type="PANTHER" id="PTHR30474:SF2">
    <property type="entry name" value="PEPTIDOGLYCAN GLYCOSYLTRANSFERASE FTSW-RELATED"/>
    <property type="match status" value="1"/>
</dbReference>
<evidence type="ECO:0000256" key="8">
    <source>
        <dbReference type="ARBA" id="ARBA00022960"/>
    </source>
</evidence>
<dbReference type="GO" id="GO:0009252">
    <property type="term" value="P:peptidoglycan biosynthetic process"/>
    <property type="evidence" value="ECO:0007669"/>
    <property type="project" value="UniProtKB-UniRule"/>
</dbReference>
<dbReference type="GO" id="GO:0008955">
    <property type="term" value="F:peptidoglycan glycosyltransferase activity"/>
    <property type="evidence" value="ECO:0007669"/>
    <property type="project" value="UniProtKB-UniRule"/>
</dbReference>
<dbReference type="InterPro" id="IPR013437">
    <property type="entry name" value="FtsW"/>
</dbReference>
<accession>A0AAQ1G7N2</accession>
<feature type="transmembrane region" description="Helical" evidence="16">
    <location>
        <begin position="64"/>
        <end position="85"/>
    </location>
</feature>
<comment type="caution">
    <text evidence="17">The sequence shown here is derived from an EMBL/GenBank/DDBJ whole genome shotgun (WGS) entry which is preliminary data.</text>
</comment>
<evidence type="ECO:0000313" key="17">
    <source>
        <dbReference type="EMBL" id="SEG18645.1"/>
    </source>
</evidence>
<dbReference type="Proteomes" id="UP000243518">
    <property type="component" value="Unassembled WGS sequence"/>
</dbReference>
<keyword evidence="9 16" id="KW-0573">Peptidoglycan synthesis</keyword>
<protein>
    <recommendedName>
        <fullName evidence="16">Probable peptidoglycan glycosyltransferase FtsW</fullName>
        <shortName evidence="16">PGT</shortName>
        <ecNumber evidence="16">2.4.99.28</ecNumber>
    </recommendedName>
    <alternativeName>
        <fullName evidence="16">Cell division protein FtsW</fullName>
    </alternativeName>
    <alternativeName>
        <fullName evidence="16">Cell wall polymerase</fullName>
    </alternativeName>
    <alternativeName>
        <fullName evidence="16">Peptidoglycan polymerase</fullName>
        <shortName evidence="16">PG polymerase</shortName>
    </alternativeName>
</protein>
<keyword evidence="6 16" id="KW-0808">Transferase</keyword>
<sequence length="391" mass="42418">MNLTFNLRDAAAPLIGERRFDMDMPLLVGAVALLALGLVMVTSASMEVAAGRLGSPLFYMNRQIVYLLISLVALAVTLSVPVAVWERFRFMLLFFGFAGLVAVLIPGIGREVNGSWRWIAVGPINVQPSELAKLFAVVFLAGYLVQRKDEVKQEWFGFFKPFMVLGPMACLLIVEPDFGATVVLMGAATGMLFLGGVGLFRFLLLFGSLGALAALAVWAEPYRLQRLTGFLDPWQDPYGTGYQLTQALIAFGRGEWFGVGLGNSIQKQFYLPEAHTDFVFAVLAEELGMIGALAAFALLVFVAIRGLYVGLAAEARGMLFHAYLAYGLAIMWCGQILINVGVNIGLLPTKGLTLPFLSYGGSSLVVCCVCLGLLLRIDWERRQAAQGGGHE</sequence>
<comment type="function">
    <text evidence="16">Peptidoglycan polymerase that is essential for cell division.</text>
</comment>
<feature type="transmembrane region" description="Helical" evidence="16">
    <location>
        <begin position="202"/>
        <end position="219"/>
    </location>
</feature>
<keyword evidence="12 16" id="KW-0131">Cell cycle</keyword>
<feature type="transmembrane region" description="Helical" evidence="16">
    <location>
        <begin position="26"/>
        <end position="44"/>
    </location>
</feature>
<evidence type="ECO:0000256" key="12">
    <source>
        <dbReference type="ARBA" id="ARBA00023306"/>
    </source>
</evidence>